<organism evidence="2 3">
    <name type="scientific">Mauremys mutica</name>
    <name type="common">yellowpond turtle</name>
    <dbReference type="NCBI Taxonomy" id="74926"/>
    <lineage>
        <taxon>Eukaryota</taxon>
        <taxon>Metazoa</taxon>
        <taxon>Chordata</taxon>
        <taxon>Craniata</taxon>
        <taxon>Vertebrata</taxon>
        <taxon>Euteleostomi</taxon>
        <taxon>Archelosauria</taxon>
        <taxon>Testudinata</taxon>
        <taxon>Testudines</taxon>
        <taxon>Cryptodira</taxon>
        <taxon>Durocryptodira</taxon>
        <taxon>Testudinoidea</taxon>
        <taxon>Geoemydidae</taxon>
        <taxon>Geoemydinae</taxon>
        <taxon>Mauremys</taxon>
    </lineage>
</organism>
<feature type="compositionally biased region" description="Basic and acidic residues" evidence="1">
    <location>
        <begin position="35"/>
        <end position="53"/>
    </location>
</feature>
<dbReference type="EMBL" id="JAHDVG010000486">
    <property type="protein sequence ID" value="KAH1167379.1"/>
    <property type="molecule type" value="Genomic_DNA"/>
</dbReference>
<feature type="region of interest" description="Disordered" evidence="1">
    <location>
        <begin position="1"/>
        <end position="68"/>
    </location>
</feature>
<evidence type="ECO:0000256" key="1">
    <source>
        <dbReference type="SAM" id="MobiDB-lite"/>
    </source>
</evidence>
<keyword evidence="3" id="KW-1185">Reference proteome</keyword>
<accession>A0A9D3WNK0</accession>
<dbReference type="AlphaFoldDB" id="A0A9D3WNK0"/>
<feature type="compositionally biased region" description="Polar residues" evidence="1">
    <location>
        <begin position="1"/>
        <end position="11"/>
    </location>
</feature>
<name>A0A9D3WNK0_9SAUR</name>
<evidence type="ECO:0000313" key="3">
    <source>
        <dbReference type="Proteomes" id="UP000827986"/>
    </source>
</evidence>
<sequence>MPYTITGQSHPTACPEVHHPRNGQPTATGHCHHQRGPEEDCHGGHHSAFREQDPQPSTMPEHERNEDSVNATLIVSDAIMWSRNIYIEYITTHWQYQEG</sequence>
<comment type="caution">
    <text evidence="2">The sequence shown here is derived from an EMBL/GenBank/DDBJ whole genome shotgun (WGS) entry which is preliminary data.</text>
</comment>
<evidence type="ECO:0000313" key="2">
    <source>
        <dbReference type="EMBL" id="KAH1167379.1"/>
    </source>
</evidence>
<proteinExistence type="predicted"/>
<protein>
    <submittedName>
        <fullName evidence="2">Uncharacterized protein</fullName>
    </submittedName>
</protein>
<reference evidence="2" key="1">
    <citation type="submission" date="2021-09" db="EMBL/GenBank/DDBJ databases">
        <title>The genome of Mauremys mutica provides insights into the evolution of semi-aquatic lifestyle.</title>
        <authorList>
            <person name="Gong S."/>
            <person name="Gao Y."/>
        </authorList>
    </citation>
    <scope>NUCLEOTIDE SEQUENCE</scope>
    <source>
        <strain evidence="2">MM-2020</strain>
        <tissue evidence="2">Muscle</tissue>
    </source>
</reference>
<gene>
    <name evidence="2" type="ORF">KIL84_002862</name>
</gene>
<dbReference type="Proteomes" id="UP000827986">
    <property type="component" value="Unassembled WGS sequence"/>
</dbReference>